<evidence type="ECO:0000259" key="1">
    <source>
        <dbReference type="Pfam" id="PF12680"/>
    </source>
</evidence>
<evidence type="ECO:0000313" key="2">
    <source>
        <dbReference type="EMBL" id="AIW63007.1"/>
    </source>
</evidence>
<dbReference type="EMBL" id="KJ440489">
    <property type="protein sequence ID" value="AIW63007.1"/>
    <property type="molecule type" value="Genomic_DNA"/>
</dbReference>
<name>A0A0C4S493_9BACT</name>
<dbReference type="Gene3D" id="3.10.450.50">
    <property type="match status" value="1"/>
</dbReference>
<dbReference type="SUPFAM" id="SSF54427">
    <property type="entry name" value="NTF2-like"/>
    <property type="match status" value="1"/>
</dbReference>
<feature type="domain" description="SnoaL-like" evidence="1">
    <location>
        <begin position="14"/>
        <end position="109"/>
    </location>
</feature>
<proteinExistence type="predicted"/>
<dbReference type="InterPro" id="IPR037401">
    <property type="entry name" value="SnoaL-like"/>
</dbReference>
<dbReference type="AlphaFoldDB" id="A0A0C4S493"/>
<protein>
    <recommendedName>
        <fullName evidence="1">SnoaL-like domain-containing protein</fullName>
    </recommendedName>
</protein>
<sequence length="139" mass="15399">MHTSDATAELLQVVQRWHRAVNDRDVDRLLELAGPDIEVVGPRSTSRGRQVLADWLQRAGLSYVPGRWFTDGAERVVVEEQVTWRDVATGDLVDEKVVASRFRVSAGVVTCYSRHDDLPSALDSAGLGEADQVEAPRMD</sequence>
<gene>
    <name evidence="2" type="primary">arn28</name>
</gene>
<reference evidence="2" key="1">
    <citation type="submission" date="2014-02" db="EMBL/GenBank/DDBJ databases">
        <title>Arenimycins C and D, pentangular polyphenols produced by an eDNA-derived gene cluster.</title>
        <authorList>
            <person name="Kang H.-S."/>
            <person name="Brady S.F."/>
        </authorList>
    </citation>
    <scope>NUCLEOTIDE SEQUENCE</scope>
</reference>
<dbReference type="InterPro" id="IPR032710">
    <property type="entry name" value="NTF2-like_dom_sf"/>
</dbReference>
<dbReference type="Pfam" id="PF12680">
    <property type="entry name" value="SnoaL_2"/>
    <property type="match status" value="1"/>
</dbReference>
<organism evidence="2">
    <name type="scientific">uncultured bacterium BAC-AB1442/1414/561</name>
    <dbReference type="NCBI Taxonomy" id="1562172"/>
    <lineage>
        <taxon>Bacteria</taxon>
        <taxon>environmental samples</taxon>
    </lineage>
</organism>
<accession>A0A0C4S493</accession>